<evidence type="ECO:0000256" key="1">
    <source>
        <dbReference type="SAM" id="MobiDB-lite"/>
    </source>
</evidence>
<proteinExistence type="predicted"/>
<comment type="caution">
    <text evidence="2">The sequence shown here is derived from an EMBL/GenBank/DDBJ whole genome shotgun (WGS) entry which is preliminary data.</text>
</comment>
<gene>
    <name evidence="2" type="ORF">HMPREF9336_01746</name>
</gene>
<dbReference type="STRING" id="679197.HMPREF9336_01746"/>
<name>E5XQH4_SEGRC</name>
<protein>
    <submittedName>
        <fullName evidence="2">Uncharacterized protein</fullName>
    </submittedName>
</protein>
<feature type="compositionally biased region" description="Polar residues" evidence="1">
    <location>
        <begin position="62"/>
        <end position="79"/>
    </location>
</feature>
<evidence type="ECO:0000313" key="2">
    <source>
        <dbReference type="EMBL" id="EFV13392.1"/>
    </source>
</evidence>
<dbReference type="RefSeq" id="WP_007469487.1">
    <property type="nucleotide sequence ID" value="NZ_KI391953.1"/>
</dbReference>
<organism evidence="2 3">
    <name type="scientific">Segniliparus rugosus (strain ATCC BAA-974 / DSM 45345 / CCUG 50838 / CIP 108380 / JCM 13579 / CDC 945)</name>
    <dbReference type="NCBI Taxonomy" id="679197"/>
    <lineage>
        <taxon>Bacteria</taxon>
        <taxon>Bacillati</taxon>
        <taxon>Actinomycetota</taxon>
        <taxon>Actinomycetes</taxon>
        <taxon>Mycobacteriales</taxon>
        <taxon>Segniliparaceae</taxon>
        <taxon>Segniliparus</taxon>
    </lineage>
</organism>
<evidence type="ECO:0000313" key="3">
    <source>
        <dbReference type="Proteomes" id="UP000004816"/>
    </source>
</evidence>
<sequence>MTGHTNVNTELINVGKAMIHSGIEQYNNAVADMAAALDDFYNAAGDDGIDGGLKTRADKGATATSEQAGSTQLGASNDAATAEESAKTYQQVEEQSHKSIDQIQGEIPLASIPATSTNAAPVLEGDGK</sequence>
<dbReference type="Proteomes" id="UP000004816">
    <property type="component" value="Unassembled WGS sequence"/>
</dbReference>
<dbReference type="HOGENOM" id="CLU_1958045_0_0_11"/>
<feature type="region of interest" description="Disordered" evidence="1">
    <location>
        <begin position="47"/>
        <end position="128"/>
    </location>
</feature>
<accession>E5XQH4</accession>
<reference evidence="2 3" key="1">
    <citation type="journal article" date="2011" name="Stand. Genomic Sci.">
        <title>High quality draft genome sequence of Segniliparus rugosus CDC 945(T)= (ATCC BAA-974(T)).</title>
        <authorList>
            <person name="Earl A.M."/>
            <person name="Desjardins C.A."/>
            <person name="Fitzgerald M.G."/>
            <person name="Arachchi H.M."/>
            <person name="Zeng Q."/>
            <person name="Mehta T."/>
            <person name="Griggs A."/>
            <person name="Birren B.W."/>
            <person name="Toney N.C."/>
            <person name="Carr J."/>
            <person name="Posey J."/>
            <person name="Butler W.R."/>
        </authorList>
    </citation>
    <scope>NUCLEOTIDE SEQUENCE [LARGE SCALE GENOMIC DNA]</scope>
    <source>
        <strain evidence="3">ATCC BAA-974 / DSM 45345 / CCUG 50838 / CIP 108380 / JCM 13579 / CDC 945</strain>
    </source>
</reference>
<keyword evidence="3" id="KW-1185">Reference proteome</keyword>
<dbReference type="EMBL" id="ACZI02000002">
    <property type="protein sequence ID" value="EFV13392.1"/>
    <property type="molecule type" value="Genomic_DNA"/>
</dbReference>
<dbReference type="AlphaFoldDB" id="E5XQH4"/>